<feature type="signal peptide" evidence="1">
    <location>
        <begin position="1"/>
        <end position="27"/>
    </location>
</feature>
<reference evidence="2 3" key="1">
    <citation type="submission" date="2020-08" db="EMBL/GenBank/DDBJ databases">
        <title>Genomic Encyclopedia of Type Strains, Phase IV (KMG-IV): sequencing the most valuable type-strain genomes for metagenomic binning, comparative biology and taxonomic classification.</title>
        <authorList>
            <person name="Goeker M."/>
        </authorList>
    </citation>
    <scope>NUCLEOTIDE SEQUENCE [LARGE SCALE GENOMIC DNA]</scope>
    <source>
        <strain evidence="2 3">DSM 15581</strain>
    </source>
</reference>
<accession>A0AAW3TM29</accession>
<feature type="chain" id="PRO_5043430817" evidence="1">
    <location>
        <begin position="28"/>
        <end position="45"/>
    </location>
</feature>
<name>A0AAW3TM29_9SPHN</name>
<evidence type="ECO:0000256" key="1">
    <source>
        <dbReference type="SAM" id="SignalP"/>
    </source>
</evidence>
<dbReference type="EMBL" id="JACIDB010000001">
    <property type="protein sequence ID" value="MBB3874723.1"/>
    <property type="molecule type" value="Genomic_DNA"/>
</dbReference>
<dbReference type="GeneID" id="93800159"/>
<dbReference type="AlphaFoldDB" id="A0AAW3TM29"/>
<comment type="caution">
    <text evidence="2">The sequence shown here is derived from an EMBL/GenBank/DDBJ whole genome shotgun (WGS) entry which is preliminary data.</text>
</comment>
<sequence>MFNTEIGRKFAAIVCTVLFSATCVAGAVGPATAHQTSVTTARQVA</sequence>
<evidence type="ECO:0000313" key="2">
    <source>
        <dbReference type="EMBL" id="MBB3874723.1"/>
    </source>
</evidence>
<gene>
    <name evidence="2" type="ORF">GGR47_000939</name>
</gene>
<protein>
    <submittedName>
        <fullName evidence="2">Uncharacterized protein</fullName>
    </submittedName>
</protein>
<dbReference type="Proteomes" id="UP000528945">
    <property type="component" value="Unassembled WGS sequence"/>
</dbReference>
<keyword evidence="1" id="KW-0732">Signal</keyword>
<proteinExistence type="predicted"/>
<dbReference type="RefSeq" id="WP_017978242.1">
    <property type="nucleotide sequence ID" value="NZ_JACIDB010000001.1"/>
</dbReference>
<evidence type="ECO:0000313" key="3">
    <source>
        <dbReference type="Proteomes" id="UP000528945"/>
    </source>
</evidence>
<keyword evidence="3" id="KW-1185">Reference proteome</keyword>
<organism evidence="2 3">
    <name type="scientific">Sphingomonas aquatilis</name>
    <dbReference type="NCBI Taxonomy" id="93063"/>
    <lineage>
        <taxon>Bacteria</taxon>
        <taxon>Pseudomonadati</taxon>
        <taxon>Pseudomonadota</taxon>
        <taxon>Alphaproteobacteria</taxon>
        <taxon>Sphingomonadales</taxon>
        <taxon>Sphingomonadaceae</taxon>
        <taxon>Sphingomonas</taxon>
    </lineage>
</organism>